<dbReference type="Pfam" id="PF00102">
    <property type="entry name" value="Y_phosphatase"/>
    <property type="match status" value="2"/>
</dbReference>
<dbReference type="InterPro" id="IPR029021">
    <property type="entry name" value="Prot-tyrosine_phosphatase-like"/>
</dbReference>
<keyword evidence="7" id="KW-1133">Transmembrane helix</keyword>
<proteinExistence type="inferred from homology"/>
<accession>A0A8W8P135</accession>
<dbReference type="PROSITE" id="PS00383">
    <property type="entry name" value="TYR_PHOSPHATASE_1"/>
    <property type="match status" value="1"/>
</dbReference>
<dbReference type="InterPro" id="IPR003595">
    <property type="entry name" value="Tyr_Pase_cat"/>
</dbReference>
<dbReference type="Gene3D" id="2.170.300.10">
    <property type="entry name" value="Tie2 ligand-binding domain superfamily"/>
    <property type="match status" value="1"/>
</dbReference>
<dbReference type="FunFam" id="3.90.190.10:FF:000102">
    <property type="entry name" value="Receptor-type tyrosine-protein phosphatase"/>
    <property type="match status" value="1"/>
</dbReference>
<dbReference type="SUPFAM" id="SSF52799">
    <property type="entry name" value="(Phosphotyrosine protein) phosphatases II"/>
    <property type="match status" value="2"/>
</dbReference>
<dbReference type="EC" id="3.1.3.48" evidence="2"/>
<dbReference type="InterPro" id="IPR000387">
    <property type="entry name" value="Tyr_Pase_dom"/>
</dbReference>
<dbReference type="Gene3D" id="3.90.190.10">
    <property type="entry name" value="Protein tyrosine phosphatase superfamily"/>
    <property type="match status" value="2"/>
</dbReference>
<evidence type="ECO:0000256" key="7">
    <source>
        <dbReference type="SAM" id="Phobius"/>
    </source>
</evidence>
<evidence type="ECO:0000259" key="8">
    <source>
        <dbReference type="PROSITE" id="PS50055"/>
    </source>
</evidence>
<evidence type="ECO:0000256" key="3">
    <source>
        <dbReference type="ARBA" id="ARBA00022801"/>
    </source>
</evidence>
<dbReference type="PANTHER" id="PTHR19134:SF562">
    <property type="entry name" value="PROTEIN-TYROSINE-PHOSPHATASE"/>
    <property type="match status" value="1"/>
</dbReference>
<sequence>MCTEYVLIYCLCGFYSQFVASVLAYENLALNKPTWHQYSFPGKPWGADRAVDGLYTDLSASGGQCVISENYKPTAEWRVDLGRVLSIHYIFIQYRTDNFAWNSSNGYTARFLGYSVYISNSTNKENGVLCFKDTSYTNATIPNPTNITCITHGRYVIYYNDRTNPPYPAGYDKFAYNELCELEVYGCPTSGVYGEGCSLQCPQNCQDGHCHIVEGTCLGCVPGYTGATCNKRCVDYKYGLECNSTCGKCFDGNKCNHMTGSCPNGCDAGVFGDKCDQECYAGKYGLNCKENCSIHCGVPERCDRVTGKCEGGCQPGWSDLTCKIKCQAGKFGQDCTESCGNCVQNEACHHVNGSCLNGCNPGYEGTNCTQGCKWGSFGYNCNETCRTICANNGTCSATTGTCELIGAAKNPEGDSSSSAAAVVVVLILVIVGVVIVIVVIRRRRLNAKNEKSQTHRQIPGTEENANLNNRDENLGCANTYANMESMKKSATKSGGNKTSSDLSAAKKYDVKDDDEDEEGIENPYGDLYLNEETIPDIPINELENAIMERKENEEDGFKREYAMLPYGEQHPCEVGKRQENLAKNRFKTTFPYDHSRVILKGTDPDYTNANYISGLDEEKVYIASQGPKQNTLNDFWTMIWQEKVTQIVMLTNLKEGVKMKCTQYWPENMKSRQHGNIVIKNVEEKQYAFYVIRKLSVSHKEQKKSIVVMQYHYTTWPDHGTPDPLRLVVFHSHVMRTRSNKIKSPIVVHCSAGIGRTGTYIALDALYKAGKASGKINVAEYVKIMRANRMNMVQTYEQYMTIYLALNEEFKASSEPQSLPDFTKKAQSVTGDRPANQTGIRKEFERLMKTRPEYTKADYKNSIQHLGKKRENTVLPLDKYMLYLTSAVAKRGNFINAIHVSSYQKDRAFIVTQYPTPEDAVDFLRLLNDHESDTVVCMNPLHEIDSSKSWMPRLASSKNVSPFVVEHESESDTEVKVTTVSIIRGEETPHSVVIVEPKGQLKSTGTPPDTSFLRSIVSYTRNLSTENPITIVSKDGASLCGVFCAVLNSIQQITMDDNIDVFTTVRQLQTSRPEFCSTQEEYSLVYSTLQDYIETTSENVYSNQ</sequence>
<keyword evidence="11" id="KW-1185">Reference proteome</keyword>
<feature type="domain" description="Tyrosine-protein phosphatase" evidence="8">
    <location>
        <begin position="557"/>
        <end position="809"/>
    </location>
</feature>
<feature type="compositionally biased region" description="Acidic residues" evidence="6">
    <location>
        <begin position="511"/>
        <end position="520"/>
    </location>
</feature>
<dbReference type="SMART" id="SM00194">
    <property type="entry name" value="PTPc"/>
    <property type="match status" value="2"/>
</dbReference>
<keyword evidence="4" id="KW-0904">Protein phosphatase</keyword>
<keyword evidence="7" id="KW-0812">Transmembrane</keyword>
<feature type="domain" description="Tyrosine specific protein phosphatases" evidence="9">
    <location>
        <begin position="1010"/>
        <end position="1083"/>
    </location>
</feature>
<evidence type="ECO:0000256" key="1">
    <source>
        <dbReference type="ARBA" id="ARBA00009580"/>
    </source>
</evidence>
<evidence type="ECO:0000259" key="9">
    <source>
        <dbReference type="PROSITE" id="PS50056"/>
    </source>
</evidence>
<feature type="domain" description="Tyrosine specific protein phosphatases" evidence="9">
    <location>
        <begin position="745"/>
        <end position="800"/>
    </location>
</feature>
<dbReference type="SUPFAM" id="SSF49785">
    <property type="entry name" value="Galactose-binding domain-like"/>
    <property type="match status" value="1"/>
</dbReference>
<evidence type="ECO:0000256" key="2">
    <source>
        <dbReference type="ARBA" id="ARBA00013064"/>
    </source>
</evidence>
<dbReference type="InterPro" id="IPR000242">
    <property type="entry name" value="PTP_cat"/>
</dbReference>
<dbReference type="GO" id="GO:0004725">
    <property type="term" value="F:protein tyrosine phosphatase activity"/>
    <property type="evidence" value="ECO:0007669"/>
    <property type="project" value="UniProtKB-EC"/>
</dbReference>
<feature type="region of interest" description="Disordered" evidence="6">
    <location>
        <begin position="448"/>
        <end position="472"/>
    </location>
</feature>
<evidence type="ECO:0000256" key="4">
    <source>
        <dbReference type="ARBA" id="ARBA00022912"/>
    </source>
</evidence>
<dbReference type="EnsemblMetazoa" id="G9202.1">
    <property type="protein sequence ID" value="G9202.1:cds"/>
    <property type="gene ID" value="G9202"/>
</dbReference>
<dbReference type="PROSITE" id="PS50056">
    <property type="entry name" value="TYR_PHOSPHATASE_2"/>
    <property type="match status" value="2"/>
</dbReference>
<evidence type="ECO:0000313" key="10">
    <source>
        <dbReference type="EnsemblMetazoa" id="G9202.1:cds"/>
    </source>
</evidence>
<evidence type="ECO:0000256" key="6">
    <source>
        <dbReference type="SAM" id="MobiDB-lite"/>
    </source>
</evidence>
<dbReference type="CDD" id="cd00047">
    <property type="entry name" value="PTPc"/>
    <property type="match status" value="2"/>
</dbReference>
<dbReference type="Proteomes" id="UP000005408">
    <property type="component" value="Unassembled WGS sequence"/>
</dbReference>
<protein>
    <recommendedName>
        <fullName evidence="2">protein-tyrosine-phosphatase</fullName>
        <ecNumber evidence="2">3.1.3.48</ecNumber>
    </recommendedName>
</protein>
<feature type="domain" description="Tyrosine-protein phosphatase" evidence="8">
    <location>
        <begin position="840"/>
        <end position="1092"/>
    </location>
</feature>
<feature type="transmembrane region" description="Helical" evidence="7">
    <location>
        <begin position="419"/>
        <end position="440"/>
    </location>
</feature>
<keyword evidence="7" id="KW-0472">Membrane</keyword>
<dbReference type="Gene3D" id="2.60.120.260">
    <property type="entry name" value="Galactose-binding domain-like"/>
    <property type="match status" value="1"/>
</dbReference>
<comment type="similarity">
    <text evidence="1">Belongs to the protein-tyrosine phosphatase family.</text>
</comment>
<feature type="compositionally biased region" description="Polar residues" evidence="6">
    <location>
        <begin position="491"/>
        <end position="502"/>
    </location>
</feature>
<dbReference type="InterPro" id="IPR050348">
    <property type="entry name" value="Protein-Tyr_Phosphatase"/>
</dbReference>
<dbReference type="OMA" id="RTICANN"/>
<dbReference type="PANTHER" id="PTHR19134">
    <property type="entry name" value="RECEPTOR-TYPE TYROSINE-PROTEIN PHOSPHATASE"/>
    <property type="match status" value="1"/>
</dbReference>
<dbReference type="OrthoDB" id="10252017at2759"/>
<dbReference type="InterPro" id="IPR008979">
    <property type="entry name" value="Galactose-bd-like_sf"/>
</dbReference>
<dbReference type="AlphaFoldDB" id="A0A8W8P135"/>
<comment type="catalytic activity">
    <reaction evidence="5">
        <text>O-phospho-L-tyrosyl-[protein] + H2O = L-tyrosyl-[protein] + phosphate</text>
        <dbReference type="Rhea" id="RHEA:10684"/>
        <dbReference type="Rhea" id="RHEA-COMP:10136"/>
        <dbReference type="Rhea" id="RHEA-COMP:20101"/>
        <dbReference type="ChEBI" id="CHEBI:15377"/>
        <dbReference type="ChEBI" id="CHEBI:43474"/>
        <dbReference type="ChEBI" id="CHEBI:46858"/>
        <dbReference type="ChEBI" id="CHEBI:61978"/>
        <dbReference type="EC" id="3.1.3.48"/>
    </reaction>
</comment>
<dbReference type="InterPro" id="IPR016130">
    <property type="entry name" value="Tyr_Pase_AS"/>
</dbReference>
<name>A0A8W8P135_MAGGI</name>
<organism evidence="10 11">
    <name type="scientific">Magallana gigas</name>
    <name type="common">Pacific oyster</name>
    <name type="synonym">Crassostrea gigas</name>
    <dbReference type="NCBI Taxonomy" id="29159"/>
    <lineage>
        <taxon>Eukaryota</taxon>
        <taxon>Metazoa</taxon>
        <taxon>Spiralia</taxon>
        <taxon>Lophotrochozoa</taxon>
        <taxon>Mollusca</taxon>
        <taxon>Bivalvia</taxon>
        <taxon>Autobranchia</taxon>
        <taxon>Pteriomorphia</taxon>
        <taxon>Ostreida</taxon>
        <taxon>Ostreoidea</taxon>
        <taxon>Ostreidae</taxon>
        <taxon>Magallana</taxon>
    </lineage>
</organism>
<dbReference type="PROSITE" id="PS50055">
    <property type="entry name" value="TYR_PHOSPHATASE_PTP"/>
    <property type="match status" value="2"/>
</dbReference>
<keyword evidence="3" id="KW-0378">Hydrolase</keyword>
<evidence type="ECO:0000313" key="11">
    <source>
        <dbReference type="Proteomes" id="UP000005408"/>
    </source>
</evidence>
<dbReference type="SMART" id="SM00404">
    <property type="entry name" value="PTPc_motif"/>
    <property type="match status" value="2"/>
</dbReference>
<feature type="region of interest" description="Disordered" evidence="6">
    <location>
        <begin position="487"/>
        <end position="523"/>
    </location>
</feature>
<dbReference type="PRINTS" id="PR00700">
    <property type="entry name" value="PRTYPHPHTASE"/>
</dbReference>
<reference evidence="10" key="1">
    <citation type="submission" date="2022-08" db="UniProtKB">
        <authorList>
            <consortium name="EnsemblMetazoa"/>
        </authorList>
    </citation>
    <scope>IDENTIFICATION</scope>
    <source>
        <strain evidence="10">05x7-T-G4-1.051#20</strain>
    </source>
</reference>
<evidence type="ECO:0000256" key="5">
    <source>
        <dbReference type="ARBA" id="ARBA00051722"/>
    </source>
</evidence>